<protein>
    <submittedName>
        <fullName evidence="1">Uncharacterized protein</fullName>
    </submittedName>
</protein>
<keyword evidence="2" id="KW-1185">Reference proteome</keyword>
<comment type="caution">
    <text evidence="1">The sequence shown here is derived from an EMBL/GenBank/DDBJ whole genome shotgun (WGS) entry which is preliminary data.</text>
</comment>
<dbReference type="OrthoDB" id="685750at2759"/>
<evidence type="ECO:0000313" key="2">
    <source>
        <dbReference type="Proteomes" id="UP000636709"/>
    </source>
</evidence>
<sequence>MDKRRRGFLWAGKEMANGGQCQVAWPVVCRPIEYGGLDIQDLQLAAYSLRLRWLWLKRTDANRPWRDLDLSFGKDPLVAAMFQSLVDIHLGDGALALFWFTMRGGH</sequence>
<dbReference type="AlphaFoldDB" id="A0A835EXX1"/>
<proteinExistence type="predicted"/>
<dbReference type="EMBL" id="JACEFO010001706">
    <property type="protein sequence ID" value="KAF8718683.1"/>
    <property type="molecule type" value="Genomic_DNA"/>
</dbReference>
<accession>A0A835EXX1</accession>
<gene>
    <name evidence="1" type="ORF">HU200_024983</name>
</gene>
<name>A0A835EXX1_9POAL</name>
<evidence type="ECO:0000313" key="1">
    <source>
        <dbReference type="EMBL" id="KAF8718683.1"/>
    </source>
</evidence>
<dbReference type="Proteomes" id="UP000636709">
    <property type="component" value="Unassembled WGS sequence"/>
</dbReference>
<organism evidence="1 2">
    <name type="scientific">Digitaria exilis</name>
    <dbReference type="NCBI Taxonomy" id="1010633"/>
    <lineage>
        <taxon>Eukaryota</taxon>
        <taxon>Viridiplantae</taxon>
        <taxon>Streptophyta</taxon>
        <taxon>Embryophyta</taxon>
        <taxon>Tracheophyta</taxon>
        <taxon>Spermatophyta</taxon>
        <taxon>Magnoliopsida</taxon>
        <taxon>Liliopsida</taxon>
        <taxon>Poales</taxon>
        <taxon>Poaceae</taxon>
        <taxon>PACMAD clade</taxon>
        <taxon>Panicoideae</taxon>
        <taxon>Panicodae</taxon>
        <taxon>Paniceae</taxon>
        <taxon>Anthephorinae</taxon>
        <taxon>Digitaria</taxon>
    </lineage>
</organism>
<reference evidence="1" key="1">
    <citation type="submission" date="2020-07" db="EMBL/GenBank/DDBJ databases">
        <title>Genome sequence and genetic diversity analysis of an under-domesticated orphan crop, white fonio (Digitaria exilis).</title>
        <authorList>
            <person name="Bennetzen J.L."/>
            <person name="Chen S."/>
            <person name="Ma X."/>
            <person name="Wang X."/>
            <person name="Yssel A.E.J."/>
            <person name="Chaluvadi S.R."/>
            <person name="Johnson M."/>
            <person name="Gangashetty P."/>
            <person name="Hamidou F."/>
            <person name="Sanogo M.D."/>
            <person name="Zwaenepoel A."/>
            <person name="Wallace J."/>
            <person name="Van De Peer Y."/>
            <person name="Van Deynze A."/>
        </authorList>
    </citation>
    <scope>NUCLEOTIDE SEQUENCE</scope>
    <source>
        <tissue evidence="1">Leaves</tissue>
    </source>
</reference>